<dbReference type="Proteomes" id="UP000295382">
    <property type="component" value="Unassembled WGS sequence"/>
</dbReference>
<evidence type="ECO:0000313" key="3">
    <source>
        <dbReference type="Proteomes" id="UP000295382"/>
    </source>
</evidence>
<gene>
    <name evidence="2" type="ORF">EDC30_101386</name>
</gene>
<evidence type="ECO:0000256" key="1">
    <source>
        <dbReference type="SAM" id="MobiDB-lite"/>
    </source>
</evidence>
<feature type="region of interest" description="Disordered" evidence="1">
    <location>
        <begin position="1"/>
        <end position="70"/>
    </location>
</feature>
<evidence type="ECO:0000313" key="2">
    <source>
        <dbReference type="EMBL" id="TCS39430.1"/>
    </source>
</evidence>
<dbReference type="AlphaFoldDB" id="A0A4V2UJB3"/>
<dbReference type="RefSeq" id="WP_132256743.1">
    <property type="nucleotide sequence ID" value="NZ_SLZQ01000001.1"/>
</dbReference>
<name>A0A4V2UJB3_PAULE</name>
<comment type="caution">
    <text evidence="2">The sequence shown here is derived from an EMBL/GenBank/DDBJ whole genome shotgun (WGS) entry which is preliminary data.</text>
</comment>
<feature type="compositionally biased region" description="Basic and acidic residues" evidence="1">
    <location>
        <begin position="32"/>
        <end position="45"/>
    </location>
</feature>
<dbReference type="EMBL" id="SLZQ01000001">
    <property type="protein sequence ID" value="TCS39430.1"/>
    <property type="molecule type" value="Genomic_DNA"/>
</dbReference>
<accession>A0A4V2UJB3</accession>
<sequence>MSPEHEGDVNTRSTVRSPENREPVRNGPANASEKKNGESQREGKVQLRRVSQEEAQSIPIDPDPDDPVSS</sequence>
<proteinExistence type="predicted"/>
<organism evidence="2 3">
    <name type="scientific">Paucimonas lemoignei</name>
    <name type="common">Pseudomonas lemoignei</name>
    <dbReference type="NCBI Taxonomy" id="29443"/>
    <lineage>
        <taxon>Bacteria</taxon>
        <taxon>Pseudomonadati</taxon>
        <taxon>Pseudomonadota</taxon>
        <taxon>Betaproteobacteria</taxon>
        <taxon>Burkholderiales</taxon>
        <taxon>Burkholderiaceae</taxon>
        <taxon>Paucimonas</taxon>
    </lineage>
</organism>
<reference evidence="2 3" key="1">
    <citation type="submission" date="2019-03" db="EMBL/GenBank/DDBJ databases">
        <title>Genomic Encyclopedia of Type Strains, Phase IV (KMG-IV): sequencing the most valuable type-strain genomes for metagenomic binning, comparative biology and taxonomic classification.</title>
        <authorList>
            <person name="Goeker M."/>
        </authorList>
    </citation>
    <scope>NUCLEOTIDE SEQUENCE [LARGE SCALE GENOMIC DNA]</scope>
    <source>
        <strain evidence="2 3">DSM 7445</strain>
    </source>
</reference>
<keyword evidence="3" id="KW-1185">Reference proteome</keyword>
<protein>
    <submittedName>
        <fullName evidence="2">Uncharacterized protein</fullName>
    </submittedName>
</protein>